<comment type="similarity">
    <text evidence="2">Belongs to the glycosyl hydrolase 47 family.</text>
</comment>
<evidence type="ECO:0000313" key="6">
    <source>
        <dbReference type="EMBL" id="ETO02044.1"/>
    </source>
</evidence>
<keyword evidence="3" id="KW-0256">Endoplasmic reticulum</keyword>
<dbReference type="SUPFAM" id="SSF48225">
    <property type="entry name" value="Seven-hairpin glycosidases"/>
    <property type="match status" value="1"/>
</dbReference>
<dbReference type="Proteomes" id="UP000023152">
    <property type="component" value="Unassembled WGS sequence"/>
</dbReference>
<keyword evidence="5" id="KW-1133">Transmembrane helix</keyword>
<dbReference type="GO" id="GO:0004571">
    <property type="term" value="F:mannosyl-oligosaccharide 1,2-alpha-mannosidase activity"/>
    <property type="evidence" value="ECO:0007669"/>
    <property type="project" value="InterPro"/>
</dbReference>
<dbReference type="GO" id="GO:0005975">
    <property type="term" value="P:carbohydrate metabolic process"/>
    <property type="evidence" value="ECO:0007669"/>
    <property type="project" value="InterPro"/>
</dbReference>
<evidence type="ECO:0000256" key="2">
    <source>
        <dbReference type="ARBA" id="ARBA00007658"/>
    </source>
</evidence>
<evidence type="ECO:0000256" key="1">
    <source>
        <dbReference type="ARBA" id="ARBA00004240"/>
    </source>
</evidence>
<sequence length="145" mass="17049">MKQTESYLTGDMKYYNAAKKNLQLLKNAQSSIGFVGSTINLTATSSQHLWLATDTHIDAGIDSYYEYLLKCWKLFADNDCLQWWNDALYSITTYLSYYQSQNLWFIIANMNTGKIVRNVCFNNNITIYIIYVYVYIIHIYVYVYI</sequence>
<dbReference type="PANTHER" id="PTHR45679:SF6">
    <property type="entry name" value="ER DEGRADATION-ENHANCING ALPHA-MANNOSIDASE-LIKE PROTEIN 2"/>
    <property type="match status" value="1"/>
</dbReference>
<protein>
    <recommendedName>
        <fullName evidence="8">Alpha-1,2-Mannosidase</fullName>
    </recommendedName>
</protein>
<dbReference type="Pfam" id="PF01532">
    <property type="entry name" value="Glyco_hydro_47"/>
    <property type="match status" value="1"/>
</dbReference>
<evidence type="ECO:0000256" key="5">
    <source>
        <dbReference type="SAM" id="Phobius"/>
    </source>
</evidence>
<dbReference type="GO" id="GO:1904380">
    <property type="term" value="P:endoplasmic reticulum mannose trimming"/>
    <property type="evidence" value="ECO:0007669"/>
    <property type="project" value="InterPro"/>
</dbReference>
<dbReference type="OrthoDB" id="8118055at2759"/>
<keyword evidence="5" id="KW-0472">Membrane</keyword>
<name>X6LKA8_RETFI</name>
<gene>
    <name evidence="6" type="ORF">RFI_35392</name>
</gene>
<dbReference type="Gene3D" id="1.50.10.10">
    <property type="match status" value="1"/>
</dbReference>
<organism evidence="6 7">
    <name type="scientific">Reticulomyxa filosa</name>
    <dbReference type="NCBI Taxonomy" id="46433"/>
    <lineage>
        <taxon>Eukaryota</taxon>
        <taxon>Sar</taxon>
        <taxon>Rhizaria</taxon>
        <taxon>Retaria</taxon>
        <taxon>Foraminifera</taxon>
        <taxon>Monothalamids</taxon>
        <taxon>Reticulomyxidae</taxon>
        <taxon>Reticulomyxa</taxon>
    </lineage>
</organism>
<keyword evidence="7" id="KW-1185">Reference proteome</keyword>
<dbReference type="InterPro" id="IPR044674">
    <property type="entry name" value="EDEM1/2/3"/>
</dbReference>
<accession>X6LKA8</accession>
<evidence type="ECO:0000313" key="7">
    <source>
        <dbReference type="Proteomes" id="UP000023152"/>
    </source>
</evidence>
<evidence type="ECO:0000256" key="3">
    <source>
        <dbReference type="ARBA" id="ARBA00022824"/>
    </source>
</evidence>
<dbReference type="InterPro" id="IPR001382">
    <property type="entry name" value="Glyco_hydro_47"/>
</dbReference>
<keyword evidence="5" id="KW-0812">Transmembrane</keyword>
<dbReference type="EMBL" id="ASPP01036826">
    <property type="protein sequence ID" value="ETO02044.1"/>
    <property type="molecule type" value="Genomic_DNA"/>
</dbReference>
<dbReference type="PANTHER" id="PTHR45679">
    <property type="entry name" value="ER DEGRADATION-ENHANCING ALPHA-MANNOSIDASE-LIKE PROTEIN 2"/>
    <property type="match status" value="1"/>
</dbReference>
<comment type="subcellular location">
    <subcellularLocation>
        <location evidence="1">Endoplasmic reticulum</location>
    </subcellularLocation>
</comment>
<dbReference type="GO" id="GO:0044322">
    <property type="term" value="C:endoplasmic reticulum quality control compartment"/>
    <property type="evidence" value="ECO:0007669"/>
    <property type="project" value="GOC"/>
</dbReference>
<evidence type="ECO:0008006" key="8">
    <source>
        <dbReference type="Google" id="ProtNLM"/>
    </source>
</evidence>
<dbReference type="GO" id="GO:0016020">
    <property type="term" value="C:membrane"/>
    <property type="evidence" value="ECO:0007669"/>
    <property type="project" value="InterPro"/>
</dbReference>
<dbReference type="AlphaFoldDB" id="X6LKA8"/>
<comment type="caution">
    <text evidence="6">The sequence shown here is derived from an EMBL/GenBank/DDBJ whole genome shotgun (WGS) entry which is preliminary data.</text>
</comment>
<proteinExistence type="inferred from homology"/>
<reference evidence="6 7" key="1">
    <citation type="journal article" date="2013" name="Curr. Biol.">
        <title>The Genome of the Foraminiferan Reticulomyxa filosa.</title>
        <authorList>
            <person name="Glockner G."/>
            <person name="Hulsmann N."/>
            <person name="Schleicher M."/>
            <person name="Noegel A.A."/>
            <person name="Eichinger L."/>
            <person name="Gallinger C."/>
            <person name="Pawlowski J."/>
            <person name="Sierra R."/>
            <person name="Euteneuer U."/>
            <person name="Pillet L."/>
            <person name="Moustafa A."/>
            <person name="Platzer M."/>
            <person name="Groth M."/>
            <person name="Szafranski K."/>
            <person name="Schliwa M."/>
        </authorList>
    </citation>
    <scope>NUCLEOTIDE SEQUENCE [LARGE SCALE GENOMIC DNA]</scope>
</reference>
<feature type="transmembrane region" description="Helical" evidence="5">
    <location>
        <begin position="125"/>
        <end position="144"/>
    </location>
</feature>
<dbReference type="GO" id="GO:0005509">
    <property type="term" value="F:calcium ion binding"/>
    <property type="evidence" value="ECO:0007669"/>
    <property type="project" value="InterPro"/>
</dbReference>
<dbReference type="InterPro" id="IPR036026">
    <property type="entry name" value="Seven-hairpin_glycosidases"/>
</dbReference>
<evidence type="ECO:0000256" key="4">
    <source>
        <dbReference type="ARBA" id="ARBA00023180"/>
    </source>
</evidence>
<dbReference type="InterPro" id="IPR012341">
    <property type="entry name" value="6hp_glycosidase-like_sf"/>
</dbReference>
<keyword evidence="4" id="KW-0325">Glycoprotein</keyword>